<proteinExistence type="predicted"/>
<reference evidence="1" key="2">
    <citation type="submission" date="2025-08" db="UniProtKB">
        <authorList>
            <consortium name="Ensembl"/>
        </authorList>
    </citation>
    <scope>IDENTIFICATION</scope>
</reference>
<protein>
    <recommendedName>
        <fullName evidence="3">Aftiphilin</fullName>
    </recommendedName>
</protein>
<dbReference type="GO" id="GO:0030276">
    <property type="term" value="F:clathrin binding"/>
    <property type="evidence" value="ECO:0007669"/>
    <property type="project" value="InterPro"/>
</dbReference>
<evidence type="ECO:0000313" key="2">
    <source>
        <dbReference type="Proteomes" id="UP000694680"/>
    </source>
</evidence>
<dbReference type="AlphaFoldDB" id="A0A8C5D7D3"/>
<name>A0A8C5D7D3_GOUWI</name>
<dbReference type="Ensembl" id="ENSGWIT00000002827.1">
    <property type="protein sequence ID" value="ENSGWIP00000002613.1"/>
    <property type="gene ID" value="ENSGWIG00000001409.1"/>
</dbReference>
<dbReference type="GO" id="GO:0032588">
    <property type="term" value="C:trans-Golgi network membrane"/>
    <property type="evidence" value="ECO:0007669"/>
    <property type="project" value="InterPro"/>
</dbReference>
<accession>A0A8C5D7D3</accession>
<reference evidence="1" key="3">
    <citation type="submission" date="2025-09" db="UniProtKB">
        <authorList>
            <consortium name="Ensembl"/>
        </authorList>
    </citation>
    <scope>IDENTIFICATION</scope>
</reference>
<keyword evidence="2" id="KW-1185">Reference proteome</keyword>
<dbReference type="PANTHER" id="PTHR16156">
    <property type="entry name" value="AFTIPHILIN A-RELATED"/>
    <property type="match status" value="1"/>
</dbReference>
<reference evidence="1" key="1">
    <citation type="submission" date="2020-06" db="EMBL/GenBank/DDBJ databases">
        <authorList>
            <consortium name="Wellcome Sanger Institute Data Sharing"/>
        </authorList>
    </citation>
    <scope>NUCLEOTIDE SEQUENCE [LARGE SCALE GENOMIC DNA]</scope>
</reference>
<evidence type="ECO:0008006" key="3">
    <source>
        <dbReference type="Google" id="ProtNLM"/>
    </source>
</evidence>
<dbReference type="PANTHER" id="PTHR16156:SF10">
    <property type="entry name" value="AFTIPHILIN-RELATED"/>
    <property type="match status" value="1"/>
</dbReference>
<organism evidence="1 2">
    <name type="scientific">Gouania willdenowi</name>
    <name type="common">Blunt-snouted clingfish</name>
    <name type="synonym">Lepadogaster willdenowi</name>
    <dbReference type="NCBI Taxonomy" id="441366"/>
    <lineage>
        <taxon>Eukaryota</taxon>
        <taxon>Metazoa</taxon>
        <taxon>Chordata</taxon>
        <taxon>Craniata</taxon>
        <taxon>Vertebrata</taxon>
        <taxon>Euteleostomi</taxon>
        <taxon>Actinopterygii</taxon>
        <taxon>Neopterygii</taxon>
        <taxon>Teleostei</taxon>
        <taxon>Neoteleostei</taxon>
        <taxon>Acanthomorphata</taxon>
        <taxon>Ovalentaria</taxon>
        <taxon>Blenniimorphae</taxon>
        <taxon>Blenniiformes</taxon>
        <taxon>Gobiesocoidei</taxon>
        <taxon>Gobiesocidae</taxon>
        <taxon>Gobiesocinae</taxon>
        <taxon>Gouania</taxon>
    </lineage>
</organism>
<dbReference type="GO" id="GO:0030121">
    <property type="term" value="C:AP-1 adaptor complex"/>
    <property type="evidence" value="ECO:0007669"/>
    <property type="project" value="TreeGrafter"/>
</dbReference>
<dbReference type="InterPro" id="IPR046359">
    <property type="entry name" value="Aftin-like"/>
</dbReference>
<sequence>MFAAGLGMLEPTKEPVKFVSAAEMIASIGHTTTDTHTQQESLPPVQFDWSSSGLTNPLDGVDPELFDLTTAKMEDSSSRVLDAFSRLMSTMDRTTSTRSKLKKMETLSEEASSVLLSLPDLSFMGAKVLMFPSTLTPITH</sequence>
<evidence type="ECO:0000313" key="1">
    <source>
        <dbReference type="Ensembl" id="ENSGWIP00000002613.1"/>
    </source>
</evidence>
<dbReference type="Proteomes" id="UP000694680">
    <property type="component" value="Chromosome 1"/>
</dbReference>